<gene>
    <name evidence="3" type="ORF">LUCI_4187</name>
</gene>
<evidence type="ECO:0000313" key="4">
    <source>
        <dbReference type="Proteomes" id="UP000277811"/>
    </source>
</evidence>
<dbReference type="GO" id="GO:0016491">
    <property type="term" value="F:oxidoreductase activity"/>
    <property type="evidence" value="ECO:0007669"/>
    <property type="project" value="InterPro"/>
</dbReference>
<sequence>MVISPDLCDLPVVIRQGVKCFELMAEPVKQELLPGIWIQGWGYNGSIPGPTIQVFPGDYVSIRVYNALPEATAIHWHGMNVPNDMDDAPDINPSLLIKPGEYFDYQFQIVNPPGTHMYHTHFNVAKQEMMGLAGGFIILDPDGQTADRDYFIMLQEFAVKGLPMGVLKPGCYEVNPLSDDLQFFTMNGRCFPATAPLPVCYGEKVRIRLANPAMKTHPIHLHGHQFKVIAADGNELNACSQLVKNTIPVASGETWDIEFMAHNPGIWPFHCHIPHHTANNMTQQAGGMFTVVCYQTD</sequence>
<feature type="domain" description="Plastocyanin-like" evidence="2">
    <location>
        <begin position="39"/>
        <end position="141"/>
    </location>
</feature>
<dbReference type="RefSeq" id="WP_207858209.1">
    <property type="nucleotide sequence ID" value="NZ_UPPP01000102.1"/>
</dbReference>
<dbReference type="PANTHER" id="PTHR11709">
    <property type="entry name" value="MULTI-COPPER OXIDASE"/>
    <property type="match status" value="1"/>
</dbReference>
<dbReference type="InterPro" id="IPR011707">
    <property type="entry name" value="Cu-oxidase-like_N"/>
</dbReference>
<evidence type="ECO:0000313" key="3">
    <source>
        <dbReference type="EMBL" id="VBB08904.1"/>
    </source>
</evidence>
<dbReference type="Proteomes" id="UP000277811">
    <property type="component" value="Unassembled WGS sequence"/>
</dbReference>
<protein>
    <submittedName>
        <fullName evidence="3">Multicopper oxidase type 2</fullName>
    </submittedName>
</protein>
<reference evidence="3 4" key="1">
    <citation type="submission" date="2018-06" db="EMBL/GenBank/DDBJ databases">
        <authorList>
            <person name="Strepis N."/>
        </authorList>
    </citation>
    <scope>NUCLEOTIDE SEQUENCE [LARGE SCALE GENOMIC DNA]</scope>
    <source>
        <strain evidence="3">LUCI</strain>
    </source>
</reference>
<evidence type="ECO:0000259" key="1">
    <source>
        <dbReference type="Pfam" id="PF07731"/>
    </source>
</evidence>
<dbReference type="Pfam" id="PF07731">
    <property type="entry name" value="Cu-oxidase_2"/>
    <property type="match status" value="1"/>
</dbReference>
<dbReference type="Gene3D" id="2.60.40.420">
    <property type="entry name" value="Cupredoxins - blue copper proteins"/>
    <property type="match status" value="2"/>
</dbReference>
<feature type="domain" description="Plastocyanin-like" evidence="1">
    <location>
        <begin position="182"/>
        <end position="282"/>
    </location>
</feature>
<dbReference type="CDD" id="cd04202">
    <property type="entry name" value="CuRO_D2_2dMcoN_like"/>
    <property type="match status" value="1"/>
</dbReference>
<dbReference type="AlphaFoldDB" id="A0A498RBM6"/>
<dbReference type="InterPro" id="IPR008972">
    <property type="entry name" value="Cupredoxin"/>
</dbReference>
<accession>A0A498RBM6</accession>
<proteinExistence type="predicted"/>
<dbReference type="GO" id="GO:0005507">
    <property type="term" value="F:copper ion binding"/>
    <property type="evidence" value="ECO:0007669"/>
    <property type="project" value="InterPro"/>
</dbReference>
<dbReference type="SUPFAM" id="SSF49503">
    <property type="entry name" value="Cupredoxins"/>
    <property type="match status" value="2"/>
</dbReference>
<dbReference type="InterPro" id="IPR011706">
    <property type="entry name" value="Cu-oxidase_C"/>
</dbReference>
<dbReference type="EMBL" id="UPPP01000102">
    <property type="protein sequence ID" value="VBB08904.1"/>
    <property type="molecule type" value="Genomic_DNA"/>
</dbReference>
<organism evidence="3 4">
    <name type="scientific">Lucifera butyrica</name>
    <dbReference type="NCBI Taxonomy" id="1351585"/>
    <lineage>
        <taxon>Bacteria</taxon>
        <taxon>Bacillati</taxon>
        <taxon>Bacillota</taxon>
        <taxon>Negativicutes</taxon>
        <taxon>Veillonellales</taxon>
        <taxon>Veillonellaceae</taxon>
        <taxon>Lucifera</taxon>
    </lineage>
</organism>
<evidence type="ECO:0000259" key="2">
    <source>
        <dbReference type="Pfam" id="PF07732"/>
    </source>
</evidence>
<name>A0A498RBM6_9FIRM</name>
<dbReference type="PANTHER" id="PTHR11709:SF2">
    <property type="entry name" value="MULTICOPPER OXIDASE LPR1"/>
    <property type="match status" value="1"/>
</dbReference>
<keyword evidence="4" id="KW-1185">Reference proteome</keyword>
<dbReference type="InterPro" id="IPR045087">
    <property type="entry name" value="Cu-oxidase_fam"/>
</dbReference>
<dbReference type="CDD" id="cd13860">
    <property type="entry name" value="CuRO_1_2dMco_1"/>
    <property type="match status" value="1"/>
</dbReference>
<dbReference type="Pfam" id="PF07732">
    <property type="entry name" value="Cu-oxidase_3"/>
    <property type="match status" value="1"/>
</dbReference>